<protein>
    <submittedName>
        <fullName evidence="1">Uncharacterized protein</fullName>
    </submittedName>
</protein>
<accession>A0A4E9EEF4</accession>
<evidence type="ECO:0000313" key="1">
    <source>
        <dbReference type="EMBL" id="VIO61176.1"/>
    </source>
</evidence>
<gene>
    <name evidence="1" type="ORF">FUG_LOCUS431308</name>
</gene>
<reference evidence="1" key="1">
    <citation type="submission" date="2019-04" db="EMBL/GenBank/DDBJ databases">
        <authorList>
            <person name="Melise S."/>
            <person name="Noan J."/>
            <person name="Okalmin O."/>
        </authorList>
    </citation>
    <scope>NUCLEOTIDE SEQUENCE</scope>
    <source>
        <strain evidence="1">FN9</strain>
    </source>
</reference>
<organism evidence="1">
    <name type="scientific">Gibberella zeae</name>
    <name type="common">Wheat head blight fungus</name>
    <name type="synonym">Fusarium graminearum</name>
    <dbReference type="NCBI Taxonomy" id="5518"/>
    <lineage>
        <taxon>Eukaryota</taxon>
        <taxon>Fungi</taxon>
        <taxon>Dikarya</taxon>
        <taxon>Ascomycota</taxon>
        <taxon>Pezizomycotina</taxon>
        <taxon>Sordariomycetes</taxon>
        <taxon>Hypocreomycetidae</taxon>
        <taxon>Hypocreales</taxon>
        <taxon>Nectriaceae</taxon>
        <taxon>Fusarium</taxon>
    </lineage>
</organism>
<dbReference type="AlphaFoldDB" id="A0A4E9EEF4"/>
<name>A0A4E9EEF4_GIBZA</name>
<sequence length="223" mass="24972">MVYYAYAKYISADKRYYRYILAAPDAGTIDEWWCEASSNANNSLVRLAPDFYTWSGGANVWDLAPKIADKIIISLVSNQDSHDTSNLDTFHQPERADVVSGNSFYIRSKSNPELYWLAKNDQIWATNQGRTRFIFHIDGDHGNNNKNVIIASDEISIVPVGGESKQKYVAVSDDSELVLSGHSCRMYYGDLKRNFLAQGETGSSGSALIAKVEGHGEEWELIQ</sequence>
<proteinExistence type="predicted"/>
<dbReference type="EMBL" id="CAAKMV010000152">
    <property type="protein sequence ID" value="VIO61176.1"/>
    <property type="molecule type" value="Genomic_DNA"/>
</dbReference>